<gene>
    <name evidence="2" type="ORF">SPBR_03495</name>
</gene>
<organism evidence="2 3">
    <name type="scientific">Sporothrix brasiliensis 5110</name>
    <dbReference type="NCBI Taxonomy" id="1398154"/>
    <lineage>
        <taxon>Eukaryota</taxon>
        <taxon>Fungi</taxon>
        <taxon>Dikarya</taxon>
        <taxon>Ascomycota</taxon>
        <taxon>Pezizomycotina</taxon>
        <taxon>Sordariomycetes</taxon>
        <taxon>Sordariomycetidae</taxon>
        <taxon>Ophiostomatales</taxon>
        <taxon>Ophiostomataceae</taxon>
        <taxon>Sporothrix</taxon>
    </lineage>
</organism>
<feature type="compositionally biased region" description="Basic and acidic residues" evidence="1">
    <location>
        <begin position="95"/>
        <end position="113"/>
    </location>
</feature>
<dbReference type="OrthoDB" id="4207724at2759"/>
<feature type="region of interest" description="Disordered" evidence="1">
    <location>
        <begin position="28"/>
        <end position="178"/>
    </location>
</feature>
<feature type="compositionally biased region" description="Basic and acidic residues" evidence="1">
    <location>
        <begin position="128"/>
        <end position="145"/>
    </location>
</feature>
<feature type="compositionally biased region" description="Basic and acidic residues" evidence="1">
    <location>
        <begin position="220"/>
        <end position="271"/>
    </location>
</feature>
<dbReference type="HOGENOM" id="CLU_050102_1_0_1"/>
<dbReference type="GeneID" id="63676707"/>
<dbReference type="EMBL" id="AWTV01000002">
    <property type="protein sequence ID" value="KIH95074.1"/>
    <property type="molecule type" value="Genomic_DNA"/>
</dbReference>
<protein>
    <submittedName>
        <fullName evidence="2">Uncharacterized protein</fullName>
    </submittedName>
</protein>
<feature type="compositionally biased region" description="Low complexity" evidence="1">
    <location>
        <begin position="376"/>
        <end position="390"/>
    </location>
</feature>
<feature type="region of interest" description="Disordered" evidence="1">
    <location>
        <begin position="191"/>
        <end position="450"/>
    </location>
</feature>
<proteinExistence type="predicted"/>
<feature type="compositionally biased region" description="Polar residues" evidence="1">
    <location>
        <begin position="115"/>
        <end position="124"/>
    </location>
</feature>
<dbReference type="RefSeq" id="XP_040623084.1">
    <property type="nucleotide sequence ID" value="XM_040761786.1"/>
</dbReference>
<feature type="compositionally biased region" description="Polar residues" evidence="1">
    <location>
        <begin position="286"/>
        <end position="295"/>
    </location>
</feature>
<evidence type="ECO:0000256" key="1">
    <source>
        <dbReference type="SAM" id="MobiDB-lite"/>
    </source>
</evidence>
<evidence type="ECO:0000313" key="2">
    <source>
        <dbReference type="EMBL" id="KIH95074.1"/>
    </source>
</evidence>
<dbReference type="VEuPathDB" id="FungiDB:SPBR_03495"/>
<reference evidence="2 3" key="1">
    <citation type="journal article" date="2014" name="BMC Genomics">
        <title>Comparative genomics of the major fungal agents of human and animal Sporotrichosis: Sporothrix schenckii and Sporothrix brasiliensis.</title>
        <authorList>
            <person name="Teixeira M.M."/>
            <person name="de Almeida L.G."/>
            <person name="Kubitschek-Barreira P."/>
            <person name="Alves F.L."/>
            <person name="Kioshima E.S."/>
            <person name="Abadio A.K."/>
            <person name="Fernandes L."/>
            <person name="Derengowski L.S."/>
            <person name="Ferreira K.S."/>
            <person name="Souza R.C."/>
            <person name="Ruiz J.C."/>
            <person name="de Andrade N.C."/>
            <person name="Paes H.C."/>
            <person name="Nicola A.M."/>
            <person name="Albuquerque P."/>
            <person name="Gerber A.L."/>
            <person name="Martins V.P."/>
            <person name="Peconick L.D."/>
            <person name="Neto A.V."/>
            <person name="Chaucanez C.B."/>
            <person name="Silva P.A."/>
            <person name="Cunha O.L."/>
            <person name="de Oliveira F.F."/>
            <person name="dos Santos T.C."/>
            <person name="Barros A.L."/>
            <person name="Soares M.A."/>
            <person name="de Oliveira L.M."/>
            <person name="Marini M.M."/>
            <person name="Villalobos-Duno H."/>
            <person name="Cunha M.M."/>
            <person name="de Hoog S."/>
            <person name="da Silveira J.F."/>
            <person name="Henrissat B."/>
            <person name="Nino-Vega G.A."/>
            <person name="Cisalpino P.S."/>
            <person name="Mora-Montes H.M."/>
            <person name="Almeida S.R."/>
            <person name="Stajich J.E."/>
            <person name="Lopes-Bezerra L.M."/>
            <person name="Vasconcelos A.T."/>
            <person name="Felipe M.S."/>
        </authorList>
    </citation>
    <scope>NUCLEOTIDE SEQUENCE [LARGE SCALE GENOMIC DNA]</scope>
    <source>
        <strain evidence="2 3">5110</strain>
    </source>
</reference>
<feature type="compositionally biased region" description="Polar residues" evidence="1">
    <location>
        <begin position="318"/>
        <end position="330"/>
    </location>
</feature>
<comment type="caution">
    <text evidence="2">The sequence shown here is derived from an EMBL/GenBank/DDBJ whole genome shotgun (WGS) entry which is preliminary data.</text>
</comment>
<name>A0A0C2F7S2_9PEZI</name>
<feature type="compositionally biased region" description="Low complexity" evidence="1">
    <location>
        <begin position="275"/>
        <end position="285"/>
    </location>
</feature>
<feature type="compositionally biased region" description="Acidic residues" evidence="1">
    <location>
        <begin position="439"/>
        <end position="450"/>
    </location>
</feature>
<accession>A0A0C2F7S2</accession>
<dbReference type="Proteomes" id="UP000031575">
    <property type="component" value="Unassembled WGS sequence"/>
</dbReference>
<sequence>MGVSMSTLAGWVVVLGLFGVLGYREFSTSQRIQSSREQQRSRLERQAAGAQKGYKKAKQQKESKPKPATQGTLDAKPKPPSPAPAQAAPTYNYSSDDRDADRDRDAARNREFARQLNSVKQGTKFTGKAKEESRQKSVKQSRAEEAPVAAADAGGVSAASSTAGIDADDDNSSAATSPVLAAATQAGAVDDMLEKAAPGPSVLRLTGTEEKPNYKTQKTKAPEVVESKKQRQNRKKAELAKAEREAAESDRKVKLEAQRRTARQAEGRAAKDGSAFMAAQAASNAWTGQGNNGKMASSGGPSGTNGFVPAQPLDTFDANIQTDASKSSVPSYDKNEDWMSSLPSEEEQMEILRKDQNEDSWNTVTKGRKNKKTKDAAPAAEAPAAAAAAPAAPPPAATKAAPVVTAAAAAATPAPGAQKPRPAAAVASQSSFAALTVDEPAEEQEEEWDV</sequence>
<dbReference type="AlphaFoldDB" id="A0A0C2F7S2"/>
<feature type="compositionally biased region" description="Low complexity" evidence="1">
    <location>
        <begin position="146"/>
        <end position="164"/>
    </location>
</feature>
<keyword evidence="3" id="KW-1185">Reference proteome</keyword>
<evidence type="ECO:0000313" key="3">
    <source>
        <dbReference type="Proteomes" id="UP000031575"/>
    </source>
</evidence>
<feature type="compositionally biased region" description="Low complexity" evidence="1">
    <location>
        <begin position="397"/>
        <end position="434"/>
    </location>
</feature>